<keyword evidence="2" id="KW-1185">Reference proteome</keyword>
<sequence>MVIGGTGFLGHHVVNLILQRYPKSRVSVADRSVDRNRRQPEDGVQYHQIDITQASALSALFGNVRPDVIIHTASPLPQVDVSPTRELYDKVNVHGTRTIIAACRTYDVKALVYCSSASVVCDHTSDVINADESRPRVRGRDQPEYYAESKVCSLPRDAPIMPGAAIDVFDYKQSQAEDLILAANAQHPYLLRTAVIRPSAIIGEGDLMIVPRLIDIYREGKVYFQLGQNKNLFDFTYVQNVAHGHLLAAEALLACSTSGVDNDGKGVDGECFFITNGAPILFWDFARAVWVQAGCAYDIRRVWVLSRFVAMILAFLSEVFFALIGKPATFNRQRVSFSCMTRYYDISKAKARLGYEPLVSLDEGIQRSVKWCLDQEKTKRA</sequence>
<comment type="caution">
    <text evidence="1">The sequence shown here is derived from an EMBL/GenBank/DDBJ whole genome shotgun (WGS) entry which is preliminary data.</text>
</comment>
<accession>A0ACC2IBD8</accession>
<organism evidence="1 2">
    <name type="scientific">Nemania bipapillata</name>
    <dbReference type="NCBI Taxonomy" id="110536"/>
    <lineage>
        <taxon>Eukaryota</taxon>
        <taxon>Fungi</taxon>
        <taxon>Dikarya</taxon>
        <taxon>Ascomycota</taxon>
        <taxon>Pezizomycotina</taxon>
        <taxon>Sordariomycetes</taxon>
        <taxon>Xylariomycetidae</taxon>
        <taxon>Xylariales</taxon>
        <taxon>Xylariaceae</taxon>
        <taxon>Nemania</taxon>
    </lineage>
</organism>
<reference evidence="1" key="1">
    <citation type="submission" date="2022-11" db="EMBL/GenBank/DDBJ databases">
        <title>Genome Sequence of Nemania bipapillata.</title>
        <authorList>
            <person name="Buettner E."/>
        </authorList>
    </citation>
    <scope>NUCLEOTIDE SEQUENCE</scope>
    <source>
        <strain evidence="1">CP14</strain>
    </source>
</reference>
<gene>
    <name evidence="1" type="ORF">ONZ43_g5379</name>
</gene>
<dbReference type="Proteomes" id="UP001153334">
    <property type="component" value="Unassembled WGS sequence"/>
</dbReference>
<dbReference type="EMBL" id="JAPESX010001645">
    <property type="protein sequence ID" value="KAJ8112515.1"/>
    <property type="molecule type" value="Genomic_DNA"/>
</dbReference>
<name>A0ACC2IBD8_9PEZI</name>
<evidence type="ECO:0000313" key="2">
    <source>
        <dbReference type="Proteomes" id="UP001153334"/>
    </source>
</evidence>
<protein>
    <submittedName>
        <fullName evidence="1">Uncharacterized protein</fullName>
    </submittedName>
</protein>
<proteinExistence type="predicted"/>
<evidence type="ECO:0000313" key="1">
    <source>
        <dbReference type="EMBL" id="KAJ8112515.1"/>
    </source>
</evidence>